<protein>
    <submittedName>
        <fullName evidence="2">Uncharacterized protein</fullName>
    </submittedName>
</protein>
<proteinExistence type="predicted"/>
<organism evidence="2 3">
    <name type="scientific">Paenibacillus alvei</name>
    <name type="common">Bacillus alvei</name>
    <dbReference type="NCBI Taxonomy" id="44250"/>
    <lineage>
        <taxon>Bacteria</taxon>
        <taxon>Bacillati</taxon>
        <taxon>Bacillota</taxon>
        <taxon>Bacilli</taxon>
        <taxon>Bacillales</taxon>
        <taxon>Paenibacillaceae</taxon>
        <taxon>Paenibacillus</taxon>
    </lineage>
</organism>
<evidence type="ECO:0000313" key="2">
    <source>
        <dbReference type="EMBL" id="MCY9760367.1"/>
    </source>
</evidence>
<comment type="caution">
    <text evidence="2">The sequence shown here is derived from an EMBL/GenBank/DDBJ whole genome shotgun (WGS) entry which is preliminary data.</text>
</comment>
<keyword evidence="3" id="KW-1185">Reference proteome</keyword>
<dbReference type="EMBL" id="JAMDNP010000011">
    <property type="protein sequence ID" value="MCY9760367.1"/>
    <property type="molecule type" value="Genomic_DNA"/>
</dbReference>
<dbReference type="Proteomes" id="UP001527181">
    <property type="component" value="Unassembled WGS sequence"/>
</dbReference>
<gene>
    <name evidence="2" type="ORF">M5X12_07230</name>
</gene>
<feature type="region of interest" description="Disordered" evidence="1">
    <location>
        <begin position="53"/>
        <end position="84"/>
    </location>
</feature>
<reference evidence="2 3" key="1">
    <citation type="submission" date="2022-05" db="EMBL/GenBank/DDBJ databases">
        <title>Genome Sequencing of Bee-Associated Microbes.</title>
        <authorList>
            <person name="Dunlap C."/>
        </authorList>
    </citation>
    <scope>NUCLEOTIDE SEQUENCE [LARGE SCALE GENOMIC DNA]</scope>
    <source>
        <strain evidence="2 3">NRRL B-04010</strain>
    </source>
</reference>
<dbReference type="RefSeq" id="WP_268599547.1">
    <property type="nucleotide sequence ID" value="NZ_JAMDNP010000011.1"/>
</dbReference>
<accession>A0ABT4GUK2</accession>
<name>A0ABT4GUK2_PAEAL</name>
<evidence type="ECO:0000313" key="3">
    <source>
        <dbReference type="Proteomes" id="UP001527181"/>
    </source>
</evidence>
<evidence type="ECO:0000256" key="1">
    <source>
        <dbReference type="SAM" id="MobiDB-lite"/>
    </source>
</evidence>
<sequence>MKTLYKVCKLNDGRLAVVSGESQEAKEFFLMWQSGQMLNNPISCSLPSATDDEIATLPSSTDSRARKRKRKDVSNVKSKSQRLQEDKVKRNEINNIVRDIHREVGGDIELVWCELYEYAVLDIGFNAMKVLEKETKTGKKSERGSYLNAVHNRGKLGELLGAEKRFIGKKVS</sequence>